<evidence type="ECO:0000313" key="9">
    <source>
        <dbReference type="EMBL" id="KAG2181575.1"/>
    </source>
</evidence>
<evidence type="ECO:0000256" key="4">
    <source>
        <dbReference type="ARBA" id="ARBA00022964"/>
    </source>
</evidence>
<keyword evidence="3" id="KW-0479">Metal-binding</keyword>
<comment type="cofactor">
    <cofactor evidence="1">
        <name>L-ascorbate</name>
        <dbReference type="ChEBI" id="CHEBI:38290"/>
    </cofactor>
</comment>
<dbReference type="InterPro" id="IPR006620">
    <property type="entry name" value="Pro_4_hyd_alph"/>
</dbReference>
<organism evidence="9 10">
    <name type="scientific">Umbelopsis vinacea</name>
    <dbReference type="NCBI Taxonomy" id="44442"/>
    <lineage>
        <taxon>Eukaryota</taxon>
        <taxon>Fungi</taxon>
        <taxon>Fungi incertae sedis</taxon>
        <taxon>Mucoromycota</taxon>
        <taxon>Mucoromycotina</taxon>
        <taxon>Umbelopsidomycetes</taxon>
        <taxon>Umbelopsidales</taxon>
        <taxon>Umbelopsidaceae</taxon>
        <taxon>Umbelopsis</taxon>
    </lineage>
</organism>
<comment type="caution">
    <text evidence="9">The sequence shown here is derived from an EMBL/GenBank/DDBJ whole genome shotgun (WGS) entry which is preliminary data.</text>
</comment>
<dbReference type="Gene3D" id="2.60.120.620">
    <property type="entry name" value="q2cbj1_9rhob like domain"/>
    <property type="match status" value="1"/>
</dbReference>
<dbReference type="Pfam" id="PF11397">
    <property type="entry name" value="GlcNAc"/>
    <property type="match status" value="2"/>
</dbReference>
<reference evidence="9" key="1">
    <citation type="submission" date="2020-12" db="EMBL/GenBank/DDBJ databases">
        <title>Metabolic potential, ecology and presence of endohyphal bacteria is reflected in genomic diversity of Mucoromycotina.</title>
        <authorList>
            <person name="Muszewska A."/>
            <person name="Okrasinska A."/>
            <person name="Steczkiewicz K."/>
            <person name="Drgas O."/>
            <person name="Orlowska M."/>
            <person name="Perlinska-Lenart U."/>
            <person name="Aleksandrzak-Piekarczyk T."/>
            <person name="Szatraj K."/>
            <person name="Zielenkiewicz U."/>
            <person name="Pilsyk S."/>
            <person name="Malc E."/>
            <person name="Mieczkowski P."/>
            <person name="Kruszewska J.S."/>
            <person name="Biernat P."/>
            <person name="Pawlowska J."/>
        </authorList>
    </citation>
    <scope>NUCLEOTIDE SEQUENCE</scope>
    <source>
        <strain evidence="9">WA0000051536</strain>
    </source>
</reference>
<dbReference type="PANTHER" id="PTHR34496">
    <property type="entry name" value="GLCNAC TRANSFERASE-RELATED"/>
    <property type="match status" value="1"/>
</dbReference>
<dbReference type="GO" id="GO:0031418">
    <property type="term" value="F:L-ascorbic acid binding"/>
    <property type="evidence" value="ECO:0007669"/>
    <property type="project" value="InterPro"/>
</dbReference>
<dbReference type="InterPro" id="IPR021067">
    <property type="entry name" value="Glycosyltransferase"/>
</dbReference>
<dbReference type="EC" id="1.14.11.4" evidence="2"/>
<dbReference type="SUPFAM" id="SSF53448">
    <property type="entry name" value="Nucleotide-diphospho-sugar transferases"/>
    <property type="match status" value="1"/>
</dbReference>
<dbReference type="GO" id="GO:0008475">
    <property type="term" value="F:procollagen-lysine 5-dioxygenase activity"/>
    <property type="evidence" value="ECO:0007669"/>
    <property type="project" value="UniProtKB-EC"/>
</dbReference>
<proteinExistence type="predicted"/>
<gene>
    <name evidence="9" type="ORF">INT44_008390</name>
</gene>
<dbReference type="SUPFAM" id="SSF51197">
    <property type="entry name" value="Clavaminate synthase-like"/>
    <property type="match status" value="1"/>
</dbReference>
<dbReference type="GO" id="GO:0005506">
    <property type="term" value="F:iron ion binding"/>
    <property type="evidence" value="ECO:0007669"/>
    <property type="project" value="InterPro"/>
</dbReference>
<protein>
    <recommendedName>
        <fullName evidence="2">procollagen-lysine 5-dioxygenase</fullName>
        <ecNumber evidence="2">1.14.11.4</ecNumber>
    </recommendedName>
</protein>
<dbReference type="InterPro" id="IPR005123">
    <property type="entry name" value="Oxoglu/Fe-dep_dioxygenase_dom"/>
</dbReference>
<evidence type="ECO:0000313" key="10">
    <source>
        <dbReference type="Proteomes" id="UP000612746"/>
    </source>
</evidence>
<evidence type="ECO:0000259" key="8">
    <source>
        <dbReference type="PROSITE" id="PS51471"/>
    </source>
</evidence>
<dbReference type="OrthoDB" id="76265at2759"/>
<keyword evidence="6" id="KW-0408">Iron</keyword>
<evidence type="ECO:0000256" key="5">
    <source>
        <dbReference type="ARBA" id="ARBA00023002"/>
    </source>
</evidence>
<comment type="catalytic activity">
    <reaction evidence="7">
        <text>L-lysyl-[collagen] + 2-oxoglutarate + O2 = (5R)-5-hydroxy-L-lysyl-[collagen] + succinate + CO2</text>
        <dbReference type="Rhea" id="RHEA:16569"/>
        <dbReference type="Rhea" id="RHEA-COMP:12751"/>
        <dbReference type="Rhea" id="RHEA-COMP:12752"/>
        <dbReference type="ChEBI" id="CHEBI:15379"/>
        <dbReference type="ChEBI" id="CHEBI:16526"/>
        <dbReference type="ChEBI" id="CHEBI:16810"/>
        <dbReference type="ChEBI" id="CHEBI:29969"/>
        <dbReference type="ChEBI" id="CHEBI:30031"/>
        <dbReference type="ChEBI" id="CHEBI:133442"/>
        <dbReference type="EC" id="1.14.11.4"/>
    </reaction>
</comment>
<dbReference type="PANTHER" id="PTHR34496:SF9">
    <property type="entry name" value="[SKP1-PROTEIN]-HYDROXYPROLINE N-ACETYLGLUCOSAMINYLTRANSFERASE"/>
    <property type="match status" value="1"/>
</dbReference>
<keyword evidence="10" id="KW-1185">Reference proteome</keyword>
<evidence type="ECO:0000256" key="1">
    <source>
        <dbReference type="ARBA" id="ARBA00001961"/>
    </source>
</evidence>
<dbReference type="EMBL" id="JAEPRA010000008">
    <property type="protein sequence ID" value="KAG2181575.1"/>
    <property type="molecule type" value="Genomic_DNA"/>
</dbReference>
<dbReference type="AlphaFoldDB" id="A0A8H7PXI5"/>
<evidence type="ECO:0000256" key="6">
    <source>
        <dbReference type="ARBA" id="ARBA00023004"/>
    </source>
</evidence>
<evidence type="ECO:0000256" key="2">
    <source>
        <dbReference type="ARBA" id="ARBA00012264"/>
    </source>
</evidence>
<keyword evidence="4" id="KW-0223">Dioxygenase</keyword>
<dbReference type="Pfam" id="PF13640">
    <property type="entry name" value="2OG-FeII_Oxy_3"/>
    <property type="match status" value="1"/>
</dbReference>
<feature type="domain" description="Fe2OG dioxygenase" evidence="8">
    <location>
        <begin position="149"/>
        <end position="246"/>
    </location>
</feature>
<keyword evidence="5" id="KW-0560">Oxidoreductase</keyword>
<dbReference type="Proteomes" id="UP000612746">
    <property type="component" value="Unassembled WGS sequence"/>
</dbReference>
<dbReference type="InterPro" id="IPR029044">
    <property type="entry name" value="Nucleotide-diphossugar_trans"/>
</dbReference>
<accession>A0A8H7PXI5</accession>
<sequence length="580" mass="66171">MNIDLKRIALLPPDLQLKILSLGSETPEDGIVQDISTRNTGSIECNAHIAAILQNLGTQGYYVIDDFLSQEVASEALQHMKAFNAREELHTAGMGAASGHWKDESIRGDKIKWLTDVDKDVMGPLSVPLGCMKSILGSLQKRIRPRSEFFTKAIQIAHYGPNGAQYSQHSDVSPLIPTRRLTFILYLRETPHVSNPSGHLRLQTLAGTSVDIEPKMNRMVIFRSHLLHQVLPSYFDRYAMTLWAHNRDTMDSRDFLQAAHVPSIFVSVPAYRDPDTNKTIVNLFDTATYPERIKIGVLYQDAEIEPWKHSEIPSKYQNYIKSLHWSNEDAKGPFIARAVILEQLYSKEDYYMQIDSHMRFAQGWDEELLHNLSRCHDPHKSILSTYPPTIIHDTLIPIPGPVLLYPTHFDSDGMLRIKGTSVTASESPRSHMFAAAGFLFSSGKLVFDLPYDKNLECLFFGEETLLSLNIWMKGWSIYSPWCASGYGTTCWHKWDRSYRRTLWQDFGNSESMMKKRSDSQQKVQDYVQQLKYQNGNHNERTLSSFEKAAGVYFEERRVVFKVSDIQLQPDAAGKITENAQ</sequence>
<evidence type="ECO:0000256" key="3">
    <source>
        <dbReference type="ARBA" id="ARBA00022723"/>
    </source>
</evidence>
<dbReference type="InterPro" id="IPR044862">
    <property type="entry name" value="Pro_4_hyd_alph_FE2OG_OXY"/>
</dbReference>
<name>A0A8H7PXI5_9FUNG</name>
<dbReference type="PROSITE" id="PS51471">
    <property type="entry name" value="FE2OG_OXY"/>
    <property type="match status" value="1"/>
</dbReference>
<evidence type="ECO:0000256" key="7">
    <source>
        <dbReference type="ARBA" id="ARBA00047930"/>
    </source>
</evidence>
<dbReference type="Gene3D" id="3.90.550.10">
    <property type="entry name" value="Spore Coat Polysaccharide Biosynthesis Protein SpsA, Chain A"/>
    <property type="match status" value="1"/>
</dbReference>
<dbReference type="SMART" id="SM00702">
    <property type="entry name" value="P4Hc"/>
    <property type="match status" value="1"/>
</dbReference>